<reference evidence="2 3" key="1">
    <citation type="submission" date="2024-01" db="EMBL/GenBank/DDBJ databases">
        <title>The complete chloroplast genome sequence of Lithospermum erythrorhizon: insights into the phylogenetic relationship among Boraginaceae species and the maternal lineages of purple gromwells.</title>
        <authorList>
            <person name="Okada T."/>
            <person name="Watanabe K."/>
        </authorList>
    </citation>
    <scope>NUCLEOTIDE SEQUENCE [LARGE SCALE GENOMIC DNA]</scope>
</reference>
<dbReference type="EMBL" id="BAABME010001269">
    <property type="protein sequence ID" value="GAA0148627.1"/>
    <property type="molecule type" value="Genomic_DNA"/>
</dbReference>
<protein>
    <recommendedName>
        <fullName evidence="1">Retroviral polymerase SH3-like domain-containing protein</fullName>
    </recommendedName>
</protein>
<dbReference type="Proteomes" id="UP001454036">
    <property type="component" value="Unassembled WGS sequence"/>
</dbReference>
<dbReference type="Pfam" id="PF25597">
    <property type="entry name" value="SH3_retrovirus"/>
    <property type="match status" value="1"/>
</dbReference>
<proteinExistence type="predicted"/>
<evidence type="ECO:0000313" key="2">
    <source>
        <dbReference type="EMBL" id="GAA0148627.1"/>
    </source>
</evidence>
<dbReference type="SUPFAM" id="SSF53098">
    <property type="entry name" value="Ribonuclease H-like"/>
    <property type="match status" value="1"/>
</dbReference>
<name>A0AAV3PAB0_LITER</name>
<evidence type="ECO:0000259" key="1">
    <source>
        <dbReference type="Pfam" id="PF25597"/>
    </source>
</evidence>
<dbReference type="PANTHER" id="PTHR42648">
    <property type="entry name" value="TRANSPOSASE, PUTATIVE-RELATED"/>
    <property type="match status" value="1"/>
</dbReference>
<dbReference type="InterPro" id="IPR012337">
    <property type="entry name" value="RNaseH-like_sf"/>
</dbReference>
<organism evidence="2 3">
    <name type="scientific">Lithospermum erythrorhizon</name>
    <name type="common">Purple gromwell</name>
    <name type="synonym">Lithospermum officinale var. erythrorhizon</name>
    <dbReference type="NCBI Taxonomy" id="34254"/>
    <lineage>
        <taxon>Eukaryota</taxon>
        <taxon>Viridiplantae</taxon>
        <taxon>Streptophyta</taxon>
        <taxon>Embryophyta</taxon>
        <taxon>Tracheophyta</taxon>
        <taxon>Spermatophyta</taxon>
        <taxon>Magnoliopsida</taxon>
        <taxon>eudicotyledons</taxon>
        <taxon>Gunneridae</taxon>
        <taxon>Pentapetalae</taxon>
        <taxon>asterids</taxon>
        <taxon>lamiids</taxon>
        <taxon>Boraginales</taxon>
        <taxon>Boraginaceae</taxon>
        <taxon>Boraginoideae</taxon>
        <taxon>Lithospermeae</taxon>
        <taxon>Lithospermum</taxon>
    </lineage>
</organism>
<feature type="domain" description="Retroviral polymerase SH3-like" evidence="1">
    <location>
        <begin position="66"/>
        <end position="128"/>
    </location>
</feature>
<evidence type="ECO:0000313" key="3">
    <source>
        <dbReference type="Proteomes" id="UP001454036"/>
    </source>
</evidence>
<keyword evidence="3" id="KW-1185">Reference proteome</keyword>
<accession>A0AAV3PAB0</accession>
<comment type="caution">
    <text evidence="2">The sequence shown here is derived from an EMBL/GenBank/DDBJ whole genome shotgun (WGS) entry which is preliminary data.</text>
</comment>
<dbReference type="InterPro" id="IPR057670">
    <property type="entry name" value="SH3_retrovirus"/>
</dbReference>
<dbReference type="AlphaFoldDB" id="A0AAV3PAB0"/>
<sequence length="146" mass="17101">MNRTLNERARSMRLHSGLPQTFWADVINTAAFLINIGPLVPLDFKIPKEMWSSKKVNLSFLKVFGCLGYVHVDANARSKLDAKSNICYFVDYVDVEMGYRFYDLKNRKIIRSEDVVFNKEVLYKDRQKVLEEKEVEEEVTTEISRK</sequence>
<gene>
    <name evidence="2" type="ORF">LIER_08016</name>
</gene>
<dbReference type="PANTHER" id="PTHR42648:SF28">
    <property type="entry name" value="TRANSPOSON-ENCODED PROTEIN WITH RIBONUCLEASE H-LIKE AND RETROVIRUS ZINC FINGER-LIKE DOMAINS"/>
    <property type="match status" value="1"/>
</dbReference>
<dbReference type="InterPro" id="IPR039537">
    <property type="entry name" value="Retrotran_Ty1/copia-like"/>
</dbReference>